<dbReference type="InParanoid" id="A0A067Q3G7"/>
<evidence type="ECO:0000313" key="3">
    <source>
        <dbReference type="Proteomes" id="UP000027265"/>
    </source>
</evidence>
<reference evidence="3" key="1">
    <citation type="journal article" date="2014" name="Proc. Natl. Acad. Sci. U.S.A.">
        <title>Extensive sampling of basidiomycete genomes demonstrates inadequacy of the white-rot/brown-rot paradigm for wood decay fungi.</title>
        <authorList>
            <person name="Riley R."/>
            <person name="Salamov A.A."/>
            <person name="Brown D.W."/>
            <person name="Nagy L.G."/>
            <person name="Floudas D."/>
            <person name="Held B.W."/>
            <person name="Levasseur A."/>
            <person name="Lombard V."/>
            <person name="Morin E."/>
            <person name="Otillar R."/>
            <person name="Lindquist E.A."/>
            <person name="Sun H."/>
            <person name="LaButti K.M."/>
            <person name="Schmutz J."/>
            <person name="Jabbour D."/>
            <person name="Luo H."/>
            <person name="Baker S.E."/>
            <person name="Pisabarro A.G."/>
            <person name="Walton J.D."/>
            <person name="Blanchette R.A."/>
            <person name="Henrissat B."/>
            <person name="Martin F."/>
            <person name="Cullen D."/>
            <person name="Hibbett D.S."/>
            <person name="Grigoriev I.V."/>
        </authorList>
    </citation>
    <scope>NUCLEOTIDE SEQUENCE [LARGE SCALE GENOMIC DNA]</scope>
    <source>
        <strain evidence="3">MUCL 33604</strain>
    </source>
</reference>
<keyword evidence="1" id="KW-0472">Membrane</keyword>
<evidence type="ECO:0000313" key="2">
    <source>
        <dbReference type="EMBL" id="KDQ61509.1"/>
    </source>
</evidence>
<name>A0A067Q3G7_9AGAM</name>
<dbReference type="Proteomes" id="UP000027265">
    <property type="component" value="Unassembled WGS sequence"/>
</dbReference>
<sequence>MNRYPSNSVTVGIAGPFLLDEGFQTYRPSGIPLNAVCSTLRVAFTLFSWVCLLSLSWSGILQRSSVHR</sequence>
<feature type="transmembrane region" description="Helical" evidence="1">
    <location>
        <begin position="42"/>
        <end position="61"/>
    </location>
</feature>
<evidence type="ECO:0000256" key="1">
    <source>
        <dbReference type="SAM" id="Phobius"/>
    </source>
</evidence>
<dbReference type="EMBL" id="KL197712">
    <property type="protein sequence ID" value="KDQ61509.1"/>
    <property type="molecule type" value="Genomic_DNA"/>
</dbReference>
<keyword evidence="1" id="KW-0812">Transmembrane</keyword>
<dbReference type="AlphaFoldDB" id="A0A067Q3G7"/>
<gene>
    <name evidence="2" type="ORF">JAAARDRAFT_30957</name>
</gene>
<proteinExistence type="predicted"/>
<protein>
    <submittedName>
        <fullName evidence="2">Uncharacterized protein</fullName>
    </submittedName>
</protein>
<keyword evidence="3" id="KW-1185">Reference proteome</keyword>
<keyword evidence="1" id="KW-1133">Transmembrane helix</keyword>
<organism evidence="2 3">
    <name type="scientific">Jaapia argillacea MUCL 33604</name>
    <dbReference type="NCBI Taxonomy" id="933084"/>
    <lineage>
        <taxon>Eukaryota</taxon>
        <taxon>Fungi</taxon>
        <taxon>Dikarya</taxon>
        <taxon>Basidiomycota</taxon>
        <taxon>Agaricomycotina</taxon>
        <taxon>Agaricomycetes</taxon>
        <taxon>Agaricomycetidae</taxon>
        <taxon>Jaapiales</taxon>
        <taxon>Jaapiaceae</taxon>
        <taxon>Jaapia</taxon>
    </lineage>
</organism>
<accession>A0A067Q3G7</accession>
<dbReference type="HOGENOM" id="CLU_2794293_0_0_1"/>